<dbReference type="InterPro" id="IPR029063">
    <property type="entry name" value="SAM-dependent_MTases_sf"/>
</dbReference>
<dbReference type="Pfam" id="PF13649">
    <property type="entry name" value="Methyltransf_25"/>
    <property type="match status" value="1"/>
</dbReference>
<proteinExistence type="predicted"/>
<dbReference type="PANTHER" id="PTHR43591">
    <property type="entry name" value="METHYLTRANSFERASE"/>
    <property type="match status" value="1"/>
</dbReference>
<reference evidence="3" key="1">
    <citation type="submission" date="2021-06" db="EMBL/GenBank/DDBJ databases">
        <authorList>
            <person name="Kallberg Y."/>
            <person name="Tangrot J."/>
            <person name="Rosling A."/>
        </authorList>
    </citation>
    <scope>NUCLEOTIDE SEQUENCE</scope>
    <source>
        <strain evidence="3">MT106</strain>
    </source>
</reference>
<protein>
    <submittedName>
        <fullName evidence="3">6674_t:CDS:1</fullName>
    </submittedName>
</protein>
<keyword evidence="4" id="KW-1185">Reference proteome</keyword>
<dbReference type="OrthoDB" id="2013972at2759"/>
<dbReference type="InterPro" id="IPR041698">
    <property type="entry name" value="Methyltransf_25"/>
</dbReference>
<dbReference type="AlphaFoldDB" id="A0A9N9CF64"/>
<dbReference type="CDD" id="cd02440">
    <property type="entry name" value="AdoMet_MTases"/>
    <property type="match status" value="1"/>
</dbReference>
<dbReference type="SUPFAM" id="SSF53335">
    <property type="entry name" value="S-adenosyl-L-methionine-dependent methyltransferases"/>
    <property type="match status" value="1"/>
</dbReference>
<gene>
    <name evidence="3" type="ORF">AGERDE_LOCUS9033</name>
</gene>
<sequence>MGNRISRHKKSKSSTSQSSLSNTARLPTKRENKSSLSSFNDRPSITRGESEREKLVEVLQTSRVIDGRVFQMANERYLIPCDDQEKNRLQMQHDLMKEIWKGNFSSPIHEKLKKGGIRVLDTGCGTGTWTLDMANKYPVSTFLGVDIIEMFPTNMRPPNAGFLQYNILNGLPFPNETFDFVYQRFLWAAFTQKQWIQLIDDFRRVTKTDGWIELMEFDVEIYNPGPIAKKLSDAVQKHLTSNGINPKIRSRIPKIMANTNNLESIQTLETITPLGNWRQTPQGIKALKDIAATLKSLQVALKAVLGVDNYEYKEMLEQFIIEGSKYRMYIKTFRFLARKQEYFD</sequence>
<evidence type="ECO:0000259" key="2">
    <source>
        <dbReference type="Pfam" id="PF13649"/>
    </source>
</evidence>
<organism evidence="3 4">
    <name type="scientific">Ambispora gerdemannii</name>
    <dbReference type="NCBI Taxonomy" id="144530"/>
    <lineage>
        <taxon>Eukaryota</taxon>
        <taxon>Fungi</taxon>
        <taxon>Fungi incertae sedis</taxon>
        <taxon>Mucoromycota</taxon>
        <taxon>Glomeromycotina</taxon>
        <taxon>Glomeromycetes</taxon>
        <taxon>Archaeosporales</taxon>
        <taxon>Ambisporaceae</taxon>
        <taxon>Ambispora</taxon>
    </lineage>
</organism>
<feature type="compositionally biased region" description="Basic residues" evidence="1">
    <location>
        <begin position="1"/>
        <end position="12"/>
    </location>
</feature>
<dbReference type="Gene3D" id="3.40.50.150">
    <property type="entry name" value="Vaccinia Virus protein VP39"/>
    <property type="match status" value="1"/>
</dbReference>
<comment type="caution">
    <text evidence="3">The sequence shown here is derived from an EMBL/GenBank/DDBJ whole genome shotgun (WGS) entry which is preliminary data.</text>
</comment>
<evidence type="ECO:0000256" key="1">
    <source>
        <dbReference type="SAM" id="MobiDB-lite"/>
    </source>
</evidence>
<feature type="domain" description="Methyltransferase" evidence="2">
    <location>
        <begin position="119"/>
        <end position="210"/>
    </location>
</feature>
<dbReference type="EMBL" id="CAJVPL010002106">
    <property type="protein sequence ID" value="CAG8599604.1"/>
    <property type="molecule type" value="Genomic_DNA"/>
</dbReference>
<name>A0A9N9CF64_9GLOM</name>
<feature type="compositionally biased region" description="Polar residues" evidence="1">
    <location>
        <begin position="34"/>
        <end position="43"/>
    </location>
</feature>
<evidence type="ECO:0000313" key="3">
    <source>
        <dbReference type="EMBL" id="CAG8599604.1"/>
    </source>
</evidence>
<feature type="region of interest" description="Disordered" evidence="1">
    <location>
        <begin position="1"/>
        <end position="51"/>
    </location>
</feature>
<accession>A0A9N9CF64</accession>
<evidence type="ECO:0000313" key="4">
    <source>
        <dbReference type="Proteomes" id="UP000789831"/>
    </source>
</evidence>
<dbReference type="Proteomes" id="UP000789831">
    <property type="component" value="Unassembled WGS sequence"/>
</dbReference>